<dbReference type="EMBL" id="JADXDR010000043">
    <property type="protein sequence ID" value="KAI7843077.1"/>
    <property type="molecule type" value="Genomic_DNA"/>
</dbReference>
<dbReference type="Proteomes" id="UP001205105">
    <property type="component" value="Unassembled WGS sequence"/>
</dbReference>
<evidence type="ECO:0000313" key="3">
    <source>
        <dbReference type="Proteomes" id="UP001205105"/>
    </source>
</evidence>
<feature type="chain" id="PRO_5041990925" evidence="1">
    <location>
        <begin position="25"/>
        <end position="168"/>
    </location>
</feature>
<gene>
    <name evidence="2" type="ORF">COHA_003248</name>
</gene>
<sequence>MYRGSRALILALMLATALPAPVQAVSLEGLRQAARSALEFFSGRNSLQCADCLQLAADIELQLFKPPDVDSDDPNIAAPGPGRRMRHRLREETIHAALDAACDRLATAKQLAGPQLEDCKWRMVQHRLAIGDAIFDHGAEGVAALVCVERFAVCQPHHVSEGGEAGEL</sequence>
<evidence type="ECO:0000313" key="2">
    <source>
        <dbReference type="EMBL" id="KAI7843077.1"/>
    </source>
</evidence>
<reference evidence="2" key="1">
    <citation type="submission" date="2020-11" db="EMBL/GenBank/DDBJ databases">
        <title>Chlorella ohadii genome sequencing and assembly.</title>
        <authorList>
            <person name="Murik O."/>
            <person name="Treves H."/>
            <person name="Kedem I."/>
            <person name="Shotland Y."/>
            <person name="Kaplan A."/>
        </authorList>
    </citation>
    <scope>NUCLEOTIDE SEQUENCE</scope>
    <source>
        <strain evidence="2">1</strain>
    </source>
</reference>
<comment type="caution">
    <text evidence="2">The sequence shown here is derived from an EMBL/GenBank/DDBJ whole genome shotgun (WGS) entry which is preliminary data.</text>
</comment>
<feature type="signal peptide" evidence="1">
    <location>
        <begin position="1"/>
        <end position="24"/>
    </location>
</feature>
<protein>
    <submittedName>
        <fullName evidence="2">Uncharacterized protein</fullName>
    </submittedName>
</protein>
<evidence type="ECO:0000256" key="1">
    <source>
        <dbReference type="SAM" id="SignalP"/>
    </source>
</evidence>
<name>A0AAD5DRQ8_9CHLO</name>
<accession>A0AAD5DRQ8</accession>
<keyword evidence="3" id="KW-1185">Reference proteome</keyword>
<keyword evidence="1" id="KW-0732">Signal</keyword>
<organism evidence="2 3">
    <name type="scientific">Chlorella ohadii</name>
    <dbReference type="NCBI Taxonomy" id="2649997"/>
    <lineage>
        <taxon>Eukaryota</taxon>
        <taxon>Viridiplantae</taxon>
        <taxon>Chlorophyta</taxon>
        <taxon>core chlorophytes</taxon>
        <taxon>Trebouxiophyceae</taxon>
        <taxon>Chlorellales</taxon>
        <taxon>Chlorellaceae</taxon>
        <taxon>Chlorella clade</taxon>
        <taxon>Chlorella</taxon>
    </lineage>
</organism>
<proteinExistence type="predicted"/>
<dbReference type="AlphaFoldDB" id="A0AAD5DRQ8"/>